<reference evidence="2" key="1">
    <citation type="journal article" date="2023" name="Front. Microbiol.">
        <title>Genomic-based phylogenetic and metabolic analyses of the genus Natronomonas, and description of Natronomonas aquatica sp. nov.</title>
        <authorList>
            <person name="Garcia-Roldan A."/>
            <person name="Duran-Viseras A."/>
            <person name="de la Haba R.R."/>
            <person name="Corral P."/>
            <person name="Sanchez-Porro C."/>
            <person name="Ventosa A."/>
        </authorList>
    </citation>
    <scope>NUCLEOTIDE SEQUENCE</scope>
    <source>
        <strain evidence="2">F2-12</strain>
    </source>
</reference>
<gene>
    <name evidence="2" type="ORF">KM295_01585</name>
</gene>
<feature type="transmembrane region" description="Helical" evidence="1">
    <location>
        <begin position="44"/>
        <end position="62"/>
    </location>
</feature>
<dbReference type="Pfam" id="PF05437">
    <property type="entry name" value="AzlD"/>
    <property type="match status" value="1"/>
</dbReference>
<keyword evidence="1" id="KW-0472">Membrane</keyword>
<protein>
    <submittedName>
        <fullName evidence="2">AzlD domain-containing protein</fullName>
    </submittedName>
</protein>
<keyword evidence="1" id="KW-0812">Transmembrane</keyword>
<dbReference type="RefSeq" id="WP_256028115.1">
    <property type="nucleotide sequence ID" value="NZ_JAHLKM010000001.1"/>
</dbReference>
<evidence type="ECO:0000313" key="3">
    <source>
        <dbReference type="Proteomes" id="UP001139494"/>
    </source>
</evidence>
<feature type="transmembrane region" description="Helical" evidence="1">
    <location>
        <begin position="77"/>
        <end position="110"/>
    </location>
</feature>
<evidence type="ECO:0000313" key="2">
    <source>
        <dbReference type="EMBL" id="MCQ4332198.1"/>
    </source>
</evidence>
<proteinExistence type="predicted"/>
<evidence type="ECO:0000256" key="1">
    <source>
        <dbReference type="SAM" id="Phobius"/>
    </source>
</evidence>
<name>A0A9R1CNX4_9EURY</name>
<feature type="transmembrane region" description="Helical" evidence="1">
    <location>
        <begin position="6"/>
        <end position="32"/>
    </location>
</feature>
<keyword evidence="1" id="KW-1133">Transmembrane helix</keyword>
<keyword evidence="3" id="KW-1185">Reference proteome</keyword>
<comment type="caution">
    <text evidence="2">The sequence shown here is derived from an EMBL/GenBank/DDBJ whole genome shotgun (WGS) entry which is preliminary data.</text>
</comment>
<sequence>MTDYGSLVIWMAIAVVAVGTWVFRTVFVVLFGLLDDVPQRVHRILALIPAAVIAAIVAPDLFLREGALAVGIDNEQLLAGIVAFVVAWYTENMFVTIVVGMGTLWTLLFIV</sequence>
<accession>A0A9R1CNX4</accession>
<dbReference type="EMBL" id="JAHLKM010000001">
    <property type="protein sequence ID" value="MCQ4332198.1"/>
    <property type="molecule type" value="Genomic_DNA"/>
</dbReference>
<dbReference type="AlphaFoldDB" id="A0A9R1CNX4"/>
<dbReference type="InterPro" id="IPR008407">
    <property type="entry name" value="Brnchd-chn_aa_trnsp_AzlD"/>
</dbReference>
<dbReference type="Proteomes" id="UP001139494">
    <property type="component" value="Unassembled WGS sequence"/>
</dbReference>
<organism evidence="2 3">
    <name type="scientific">Natronomonas aquatica</name>
    <dbReference type="NCBI Taxonomy" id="2841590"/>
    <lineage>
        <taxon>Archaea</taxon>
        <taxon>Methanobacteriati</taxon>
        <taxon>Methanobacteriota</taxon>
        <taxon>Stenosarchaea group</taxon>
        <taxon>Halobacteria</taxon>
        <taxon>Halobacteriales</taxon>
        <taxon>Natronomonadaceae</taxon>
        <taxon>Natronomonas</taxon>
    </lineage>
</organism>